<sequence length="264" mass="28226">MKTKFKALTILSMTAVLALTAVGCGSASDNSASGDASKTSGKKLVLMTSADYPPYESHKTDGGTDEIVGFDIDIAKAITKDLGYDLEVKDVDFNGLLPALQAKQADFVMAGMTPKPERLQNADFSDIYYEAKETIVSKKGSNLKTPADIKGKKVGVQLGSIQEGEAKKMEGLQIVSLNKIGDIIQELKAGRIDAAIIEDTVAKGYTAANTDLEFNTIEQTEAAGSAIAFPKGSAITADFNKELKKLKDSGELDTLIKKWFDTNK</sequence>
<reference evidence="5 6" key="1">
    <citation type="journal article" date="2013" name="Int. J. Syst. Evol. Microbiol.">
        <title>Tumebacillus flagellatus sp. nov., an alpha-amylase/pullulanase-producing bacterium isolated from cassava wastewater.</title>
        <authorList>
            <person name="Wang Q."/>
            <person name="Xie N."/>
            <person name="Qin Y."/>
            <person name="Shen N."/>
            <person name="Zhu J."/>
            <person name="Mi H."/>
            <person name="Huang R."/>
        </authorList>
    </citation>
    <scope>NUCLEOTIDE SEQUENCE [LARGE SCALE GENOMIC DNA]</scope>
    <source>
        <strain evidence="5 6">GST4</strain>
    </source>
</reference>
<dbReference type="Proteomes" id="UP000027931">
    <property type="component" value="Unassembled WGS sequence"/>
</dbReference>
<dbReference type="EMBL" id="JMIR01000001">
    <property type="protein sequence ID" value="KEO85282.1"/>
    <property type="molecule type" value="Genomic_DNA"/>
</dbReference>
<proteinExistence type="predicted"/>
<dbReference type="SMART" id="SM00079">
    <property type="entry name" value="PBPe"/>
    <property type="match status" value="1"/>
</dbReference>
<dbReference type="STRING" id="1157490.EL26_01610"/>
<dbReference type="Gene3D" id="3.40.190.10">
    <property type="entry name" value="Periplasmic binding protein-like II"/>
    <property type="match status" value="2"/>
</dbReference>
<dbReference type="PROSITE" id="PS51257">
    <property type="entry name" value="PROKAR_LIPOPROTEIN"/>
    <property type="match status" value="1"/>
</dbReference>
<keyword evidence="1 2" id="KW-0732">Signal</keyword>
<dbReference type="Pfam" id="PF00497">
    <property type="entry name" value="SBP_bac_3"/>
    <property type="match status" value="1"/>
</dbReference>
<feature type="chain" id="PRO_5039537712" evidence="2">
    <location>
        <begin position="22"/>
        <end position="264"/>
    </location>
</feature>
<feature type="domain" description="Ionotropic glutamate receptor C-terminal" evidence="4">
    <location>
        <begin position="43"/>
        <end position="262"/>
    </location>
</feature>
<evidence type="ECO:0000259" key="3">
    <source>
        <dbReference type="SMART" id="SM00062"/>
    </source>
</evidence>
<dbReference type="RefSeq" id="WP_202962836.1">
    <property type="nucleotide sequence ID" value="NZ_JMIR01000001.1"/>
</dbReference>
<dbReference type="InterPro" id="IPR001638">
    <property type="entry name" value="Solute-binding_3/MltF_N"/>
</dbReference>
<evidence type="ECO:0000313" key="6">
    <source>
        <dbReference type="Proteomes" id="UP000027931"/>
    </source>
</evidence>
<dbReference type="PANTHER" id="PTHR35936">
    <property type="entry name" value="MEMBRANE-BOUND LYTIC MUREIN TRANSGLYCOSYLASE F"/>
    <property type="match status" value="1"/>
</dbReference>
<comment type="caution">
    <text evidence="5">The sequence shown here is derived from an EMBL/GenBank/DDBJ whole genome shotgun (WGS) entry which is preliminary data.</text>
</comment>
<keyword evidence="6" id="KW-1185">Reference proteome</keyword>
<evidence type="ECO:0000256" key="1">
    <source>
        <dbReference type="ARBA" id="ARBA00022729"/>
    </source>
</evidence>
<feature type="domain" description="Solute-binding protein family 3/N-terminal" evidence="3">
    <location>
        <begin position="43"/>
        <end position="263"/>
    </location>
</feature>
<evidence type="ECO:0000313" key="5">
    <source>
        <dbReference type="EMBL" id="KEO85282.1"/>
    </source>
</evidence>
<dbReference type="PANTHER" id="PTHR35936:SF17">
    <property type="entry name" value="ARGININE-BINDING EXTRACELLULAR PROTEIN ARTP"/>
    <property type="match status" value="1"/>
</dbReference>
<evidence type="ECO:0000259" key="4">
    <source>
        <dbReference type="SMART" id="SM00079"/>
    </source>
</evidence>
<dbReference type="GO" id="GO:0016020">
    <property type="term" value="C:membrane"/>
    <property type="evidence" value="ECO:0007669"/>
    <property type="project" value="InterPro"/>
</dbReference>
<gene>
    <name evidence="5" type="ORF">EL26_01610</name>
</gene>
<dbReference type="InterPro" id="IPR001320">
    <property type="entry name" value="Iontro_rcpt_C"/>
</dbReference>
<dbReference type="eggNOG" id="COG0834">
    <property type="taxonomic scope" value="Bacteria"/>
</dbReference>
<evidence type="ECO:0000256" key="2">
    <source>
        <dbReference type="SAM" id="SignalP"/>
    </source>
</evidence>
<accession>A0A074MHW6</accession>
<dbReference type="GO" id="GO:0015276">
    <property type="term" value="F:ligand-gated monoatomic ion channel activity"/>
    <property type="evidence" value="ECO:0007669"/>
    <property type="project" value="InterPro"/>
</dbReference>
<dbReference type="SUPFAM" id="SSF53850">
    <property type="entry name" value="Periplasmic binding protein-like II"/>
    <property type="match status" value="1"/>
</dbReference>
<dbReference type="SMART" id="SM00062">
    <property type="entry name" value="PBPb"/>
    <property type="match status" value="1"/>
</dbReference>
<dbReference type="AlphaFoldDB" id="A0A074MHW6"/>
<name>A0A074MHW6_9BACL</name>
<feature type="signal peptide" evidence="2">
    <location>
        <begin position="1"/>
        <end position="21"/>
    </location>
</feature>
<organism evidence="5 6">
    <name type="scientific">Tumebacillus flagellatus</name>
    <dbReference type="NCBI Taxonomy" id="1157490"/>
    <lineage>
        <taxon>Bacteria</taxon>
        <taxon>Bacillati</taxon>
        <taxon>Bacillota</taxon>
        <taxon>Bacilli</taxon>
        <taxon>Bacillales</taxon>
        <taxon>Alicyclobacillaceae</taxon>
        <taxon>Tumebacillus</taxon>
    </lineage>
</organism>
<protein>
    <submittedName>
        <fullName evidence="5">ABC transporter substrate-binding protein</fullName>
    </submittedName>
</protein>